<dbReference type="OrthoDB" id="9815923at2"/>
<dbReference type="CDD" id="cd02511">
    <property type="entry name" value="Beta4Glucosyltransferase"/>
    <property type="match status" value="1"/>
</dbReference>
<evidence type="ECO:0000256" key="2">
    <source>
        <dbReference type="SAM" id="Phobius"/>
    </source>
</evidence>
<feature type="transmembrane region" description="Helical" evidence="2">
    <location>
        <begin position="245"/>
        <end position="263"/>
    </location>
</feature>
<dbReference type="Proteomes" id="UP000248021">
    <property type="component" value="Unassembled WGS sequence"/>
</dbReference>
<evidence type="ECO:0000313" key="4">
    <source>
        <dbReference type="EMBL" id="PXW52906.1"/>
    </source>
</evidence>
<dbReference type="PANTHER" id="PTHR43630:SF2">
    <property type="entry name" value="GLYCOSYLTRANSFERASE"/>
    <property type="match status" value="1"/>
</dbReference>
<keyword evidence="2" id="KW-0812">Transmembrane</keyword>
<comment type="similarity">
    <text evidence="1">Belongs to the glycosyltransferase 2 family. WaaE/KdtX subfamily.</text>
</comment>
<accession>A0A2V3TVI2</accession>
<evidence type="ECO:0000259" key="3">
    <source>
        <dbReference type="Pfam" id="PF00535"/>
    </source>
</evidence>
<name>A0A2V3TVI2_9HYPH</name>
<keyword evidence="5" id="KW-1185">Reference proteome</keyword>
<dbReference type="Pfam" id="PF00535">
    <property type="entry name" value="Glycos_transf_2"/>
    <property type="match status" value="1"/>
</dbReference>
<organism evidence="4 5">
    <name type="scientific">Chelatococcus asaccharovorans</name>
    <dbReference type="NCBI Taxonomy" id="28210"/>
    <lineage>
        <taxon>Bacteria</taxon>
        <taxon>Pseudomonadati</taxon>
        <taxon>Pseudomonadota</taxon>
        <taxon>Alphaproteobacteria</taxon>
        <taxon>Hyphomicrobiales</taxon>
        <taxon>Chelatococcaceae</taxon>
        <taxon>Chelatococcus</taxon>
    </lineage>
</organism>
<keyword evidence="2" id="KW-1133">Transmembrane helix</keyword>
<dbReference type="SUPFAM" id="SSF53448">
    <property type="entry name" value="Nucleotide-diphospho-sugar transferases"/>
    <property type="match status" value="1"/>
</dbReference>
<dbReference type="AlphaFoldDB" id="A0A2V3TVI2"/>
<dbReference type="Gene3D" id="3.90.550.10">
    <property type="entry name" value="Spore Coat Polysaccharide Biosynthesis Protein SpsA, Chain A"/>
    <property type="match status" value="1"/>
</dbReference>
<dbReference type="InterPro" id="IPR029044">
    <property type="entry name" value="Nucleotide-diphossugar_trans"/>
</dbReference>
<dbReference type="EMBL" id="QJJK01000015">
    <property type="protein sequence ID" value="PXW52906.1"/>
    <property type="molecule type" value="Genomic_DNA"/>
</dbReference>
<proteinExistence type="inferred from homology"/>
<gene>
    <name evidence="4" type="ORF">C7450_115105</name>
</gene>
<reference evidence="4 5" key="1">
    <citation type="submission" date="2018-05" db="EMBL/GenBank/DDBJ databases">
        <title>Genomic Encyclopedia of Type Strains, Phase IV (KMG-IV): sequencing the most valuable type-strain genomes for metagenomic binning, comparative biology and taxonomic classification.</title>
        <authorList>
            <person name="Goeker M."/>
        </authorList>
    </citation>
    <scope>NUCLEOTIDE SEQUENCE [LARGE SCALE GENOMIC DNA]</scope>
    <source>
        <strain evidence="4 5">DSM 6462</strain>
    </source>
</reference>
<protein>
    <submittedName>
        <fullName evidence="4">Glycosyltransferase involved in cell wall biosynthesis</fullName>
    </submittedName>
</protein>
<feature type="domain" description="Glycosyltransferase 2-like" evidence="3">
    <location>
        <begin position="4"/>
        <end position="114"/>
    </location>
</feature>
<sequence>MSISVLILTLNEENILPACLASVAWSDDVVVLDSFSTDRTVEIAKAAGARVYQRTYDNEHTQHTYGLKEIPFKYPWVYIPDADEITPPDLRDEMLAAVADPDCPEAGFRVRFKVIFMGQWLKHSSLYPTWVMRLVRPEKAHFEREINSVCVVDGPVGRLQAHFTHYSFNKGLNAWYEKHNRYSWHEARESLMSLERGSFRMSDLFSREAPRRRRAMKELSFRLPCRPTLRFLYMYFVRRGFMDGWAGYVYCRLLVAYEYMIVIKIAEIRRRRRGLPV</sequence>
<dbReference type="RefSeq" id="WP_110377890.1">
    <property type="nucleotide sequence ID" value="NZ_JAHBRY010000001.1"/>
</dbReference>
<keyword evidence="4" id="KW-0808">Transferase</keyword>
<keyword evidence="2" id="KW-0472">Membrane</keyword>
<evidence type="ECO:0000313" key="5">
    <source>
        <dbReference type="Proteomes" id="UP000248021"/>
    </source>
</evidence>
<dbReference type="PANTHER" id="PTHR43630">
    <property type="entry name" value="POLY-BETA-1,6-N-ACETYL-D-GLUCOSAMINE SYNTHASE"/>
    <property type="match status" value="1"/>
</dbReference>
<dbReference type="InterPro" id="IPR001173">
    <property type="entry name" value="Glyco_trans_2-like"/>
</dbReference>
<comment type="caution">
    <text evidence="4">The sequence shown here is derived from an EMBL/GenBank/DDBJ whole genome shotgun (WGS) entry which is preliminary data.</text>
</comment>
<evidence type="ECO:0000256" key="1">
    <source>
        <dbReference type="ARBA" id="ARBA00038494"/>
    </source>
</evidence>
<dbReference type="GO" id="GO:0016740">
    <property type="term" value="F:transferase activity"/>
    <property type="evidence" value="ECO:0007669"/>
    <property type="project" value="UniProtKB-KW"/>
</dbReference>